<organism evidence="3 4">
    <name type="scientific">Niallia oryzisoli</name>
    <dbReference type="NCBI Taxonomy" id="1737571"/>
    <lineage>
        <taxon>Bacteria</taxon>
        <taxon>Bacillati</taxon>
        <taxon>Bacillota</taxon>
        <taxon>Bacilli</taxon>
        <taxon>Bacillales</taxon>
        <taxon>Bacillaceae</taxon>
        <taxon>Niallia</taxon>
    </lineage>
</organism>
<feature type="compositionally biased region" description="Low complexity" evidence="1">
    <location>
        <begin position="307"/>
        <end position="319"/>
    </location>
</feature>
<evidence type="ECO:0000313" key="3">
    <source>
        <dbReference type="EMBL" id="WVX78908.1"/>
    </source>
</evidence>
<evidence type="ECO:0008006" key="5">
    <source>
        <dbReference type="Google" id="ProtNLM"/>
    </source>
</evidence>
<reference evidence="3 4" key="1">
    <citation type="submission" date="2023-10" db="EMBL/GenBank/DDBJ databases">
        <title>Niallia locisalis sp.nov. isolated from a salt pond sample.</title>
        <authorList>
            <person name="Li X.-J."/>
            <person name="Dong L."/>
        </authorList>
    </citation>
    <scope>NUCLEOTIDE SEQUENCE [LARGE SCALE GENOMIC DNA]</scope>
    <source>
        <strain evidence="3 4">DSM 29761</strain>
    </source>
</reference>
<keyword evidence="4" id="KW-1185">Reference proteome</keyword>
<feature type="region of interest" description="Disordered" evidence="1">
    <location>
        <begin position="299"/>
        <end position="319"/>
    </location>
</feature>
<name>A0ABZ2C7R9_9BACI</name>
<proteinExistence type="predicted"/>
<dbReference type="RefSeq" id="WP_338447842.1">
    <property type="nucleotide sequence ID" value="NZ_CP137640.1"/>
</dbReference>
<keyword evidence="2" id="KW-0812">Transmembrane</keyword>
<evidence type="ECO:0000313" key="4">
    <source>
        <dbReference type="Proteomes" id="UP001357223"/>
    </source>
</evidence>
<feature type="transmembrane region" description="Helical" evidence="2">
    <location>
        <begin position="6"/>
        <end position="23"/>
    </location>
</feature>
<keyword evidence="2" id="KW-1133">Transmembrane helix</keyword>
<evidence type="ECO:0000256" key="2">
    <source>
        <dbReference type="SAM" id="Phobius"/>
    </source>
</evidence>
<dbReference type="EMBL" id="CP137640">
    <property type="protein sequence ID" value="WVX78908.1"/>
    <property type="molecule type" value="Genomic_DNA"/>
</dbReference>
<gene>
    <name evidence="3" type="ORF">R4Z09_16500</name>
</gene>
<keyword evidence="2" id="KW-0472">Membrane</keyword>
<sequence length="319" mass="37364">MLDGLVGVFILIFIVVIMLLVLSSKGNSRKLKNHPIPEQLGIQHEKYLPLIYALENALPDSYKEAVKNRILNSHPQWSVYDFEWTFFELKRFFLINSLLKSVPMYSERVDEIWHEMLMFTKEYETFSNNFYQEFLHHIPNTEHTPMSFQRGFFDWVYLSFFESTPNSRKLWGDFLRHPINREILDDFRKLTEEDLIRKYFREHPAWLEIKQDIIHKMKKEIFYSDDVKQGKKSLAIPPSHSEQHFFQYAVGAAVFYSIYEDDQYQEQMQEWYPSEYYKVPSNSSTSSCTGFACSSSNNHDSGGGSGDSSCSSCAGGCSS</sequence>
<accession>A0ABZ2C7R9</accession>
<dbReference type="Proteomes" id="UP001357223">
    <property type="component" value="Chromosome"/>
</dbReference>
<evidence type="ECO:0000256" key="1">
    <source>
        <dbReference type="SAM" id="MobiDB-lite"/>
    </source>
</evidence>
<protein>
    <recommendedName>
        <fullName evidence="5">DUF2207 domain-containing protein</fullName>
    </recommendedName>
</protein>